<reference evidence="2" key="2">
    <citation type="submission" date="2023-01" db="EMBL/GenBank/DDBJ databases">
        <title>Draft genome sequence of Portibacter lacus strain NBRC 108769.</title>
        <authorList>
            <person name="Sun Q."/>
            <person name="Mori K."/>
        </authorList>
    </citation>
    <scope>NUCLEOTIDE SEQUENCE</scope>
    <source>
        <strain evidence="2">NBRC 108769</strain>
    </source>
</reference>
<accession>A0AA37SRX0</accession>
<feature type="transmembrane region" description="Helical" evidence="1">
    <location>
        <begin position="217"/>
        <end position="235"/>
    </location>
</feature>
<feature type="transmembrane region" description="Helical" evidence="1">
    <location>
        <begin position="89"/>
        <end position="110"/>
    </location>
</feature>
<keyword evidence="1" id="KW-0812">Transmembrane</keyword>
<keyword evidence="1" id="KW-0472">Membrane</keyword>
<organism evidence="2 3">
    <name type="scientific">Portibacter lacus</name>
    <dbReference type="NCBI Taxonomy" id="1099794"/>
    <lineage>
        <taxon>Bacteria</taxon>
        <taxon>Pseudomonadati</taxon>
        <taxon>Bacteroidota</taxon>
        <taxon>Saprospiria</taxon>
        <taxon>Saprospirales</taxon>
        <taxon>Haliscomenobacteraceae</taxon>
        <taxon>Portibacter</taxon>
    </lineage>
</organism>
<dbReference type="PIRSF" id="PIRSF009160">
    <property type="entry name" value="UCP009160"/>
    <property type="match status" value="1"/>
</dbReference>
<sequence length="247" mass="26602">MSRRRIFGGNNPMLKEETIYNNSKTIDYTGVERMTVAGSINKTVLLTGILMVTAFYSYANPSPLFIWGGAIAGLVAVLVASFKPKTSPIAAPLYAAFEGLFVGGISALYAAQTGGIIIQAVSATICVLLAMLILYKTGVIKVTEKLRSGIMMATGAILLVYVLSWVLGFMGINIPFLHTGGPIGIGISLVIIGVAAMNLLLDFDFFEKGEEAGMPSYMEWFAGMGLLVTLVWLYIEILRLLSILNRD</sequence>
<dbReference type="Proteomes" id="UP001156666">
    <property type="component" value="Unassembled WGS sequence"/>
</dbReference>
<name>A0AA37SRX0_9BACT</name>
<reference evidence="2" key="1">
    <citation type="journal article" date="2014" name="Int. J. Syst. Evol. Microbiol.">
        <title>Complete genome sequence of Corynebacterium casei LMG S-19264T (=DSM 44701T), isolated from a smear-ripened cheese.</title>
        <authorList>
            <consortium name="US DOE Joint Genome Institute (JGI-PGF)"/>
            <person name="Walter F."/>
            <person name="Albersmeier A."/>
            <person name="Kalinowski J."/>
            <person name="Ruckert C."/>
        </authorList>
    </citation>
    <scope>NUCLEOTIDE SEQUENCE</scope>
    <source>
        <strain evidence="2">NBRC 108769</strain>
    </source>
</reference>
<dbReference type="AlphaFoldDB" id="A0AA37SRX0"/>
<feature type="transmembrane region" description="Helical" evidence="1">
    <location>
        <begin position="183"/>
        <end position="205"/>
    </location>
</feature>
<keyword evidence="1" id="KW-1133">Transmembrane helix</keyword>
<evidence type="ECO:0000313" key="3">
    <source>
        <dbReference type="Proteomes" id="UP001156666"/>
    </source>
</evidence>
<dbReference type="PANTHER" id="PTHR41282:SF1">
    <property type="entry name" value="CONSERVED TRANSMEMBRANE PROTEIN-RELATED"/>
    <property type="match status" value="1"/>
</dbReference>
<evidence type="ECO:0000313" key="2">
    <source>
        <dbReference type="EMBL" id="GLR16998.1"/>
    </source>
</evidence>
<proteinExistence type="predicted"/>
<feature type="transmembrane region" description="Helical" evidence="1">
    <location>
        <begin position="43"/>
        <end position="59"/>
    </location>
</feature>
<feature type="transmembrane region" description="Helical" evidence="1">
    <location>
        <begin position="65"/>
        <end position="82"/>
    </location>
</feature>
<comment type="caution">
    <text evidence="2">The sequence shown here is derived from an EMBL/GenBank/DDBJ whole genome shotgun (WGS) entry which is preliminary data.</text>
</comment>
<dbReference type="EMBL" id="BSOH01000007">
    <property type="protein sequence ID" value="GLR16998.1"/>
    <property type="molecule type" value="Genomic_DNA"/>
</dbReference>
<protein>
    <submittedName>
        <fullName evidence="2">Membrane protein</fullName>
    </submittedName>
</protein>
<dbReference type="RefSeq" id="WP_235290823.1">
    <property type="nucleotide sequence ID" value="NZ_BSOH01000007.1"/>
</dbReference>
<evidence type="ECO:0000256" key="1">
    <source>
        <dbReference type="SAM" id="Phobius"/>
    </source>
</evidence>
<dbReference type="Pfam" id="PF12811">
    <property type="entry name" value="BaxI_1"/>
    <property type="match status" value="1"/>
</dbReference>
<dbReference type="InterPro" id="IPR010539">
    <property type="entry name" value="BaxI_1-like"/>
</dbReference>
<feature type="transmembrane region" description="Helical" evidence="1">
    <location>
        <begin position="116"/>
        <end position="135"/>
    </location>
</feature>
<keyword evidence="3" id="KW-1185">Reference proteome</keyword>
<feature type="transmembrane region" description="Helical" evidence="1">
    <location>
        <begin position="156"/>
        <end position="177"/>
    </location>
</feature>
<dbReference type="PANTHER" id="PTHR41282">
    <property type="entry name" value="CONSERVED TRANSMEMBRANE PROTEIN-RELATED"/>
    <property type="match status" value="1"/>
</dbReference>
<gene>
    <name evidence="2" type="ORF">GCM10007940_16130</name>
</gene>